<proteinExistence type="predicted"/>
<dbReference type="AlphaFoldDB" id="A0A1A9I521"/>
<dbReference type="Gene3D" id="2.40.30.170">
    <property type="match status" value="1"/>
</dbReference>
<protein>
    <recommendedName>
        <fullName evidence="2">YbhG-like alpha-helical hairpin domain-containing protein</fullName>
    </recommendedName>
</protein>
<dbReference type="Gene3D" id="2.40.50.100">
    <property type="match status" value="1"/>
</dbReference>
<dbReference type="EMBL" id="CP015772">
    <property type="protein sequence ID" value="ANH82778.1"/>
    <property type="molecule type" value="Genomic_DNA"/>
</dbReference>
<sequence>MEQQTNAPSRRKTAGFKNYRAILIPVVILLIAFFFLFRKDKNKPEATVTGMVDASSIDVSAGMPGRLEVIKVTVGDTVAEGQLLAALKSESFDVVSSQAADAVNIAQQNLDLLKRGVAPEVVQSAVNIQQIAEQQLDLVTKTYDRMIKLYDQGVISGQEKDLISFKYEAAKKELETAKLNVQLLRKGSNPQMLGSAASMLSQAKGAEQLAHNIKEGTEIKAPASGIITSLISKQGEMVNAGYPIMTLQKTNSFFVNFNIRQDQMSKIAKGTVVDLKIPGCVPEKMKGTVTELAPALGYANWVPADQSGQMELRTFSIKVTPQNSNAIQGLRSGMTAQLIVP</sequence>
<dbReference type="SUPFAM" id="SSF111369">
    <property type="entry name" value="HlyD-like secretion proteins"/>
    <property type="match status" value="1"/>
</dbReference>
<dbReference type="Proteomes" id="UP000077667">
    <property type="component" value="Chromosome"/>
</dbReference>
<dbReference type="InterPro" id="IPR059052">
    <property type="entry name" value="HH_YbhG-like"/>
</dbReference>
<accession>A0A1A9I521</accession>
<evidence type="ECO:0000259" key="2">
    <source>
        <dbReference type="Pfam" id="PF25881"/>
    </source>
</evidence>
<feature type="domain" description="YbhG-like alpha-helical hairpin" evidence="2">
    <location>
        <begin position="91"/>
        <end position="206"/>
    </location>
</feature>
<feature type="transmembrane region" description="Helical" evidence="1">
    <location>
        <begin position="21"/>
        <end position="37"/>
    </location>
</feature>
<keyword evidence="1" id="KW-0472">Membrane</keyword>
<keyword evidence="1" id="KW-0812">Transmembrane</keyword>
<evidence type="ECO:0000256" key="1">
    <source>
        <dbReference type="SAM" id="Phobius"/>
    </source>
</evidence>
<dbReference type="GO" id="GO:0005886">
    <property type="term" value="C:plasma membrane"/>
    <property type="evidence" value="ECO:0007669"/>
    <property type="project" value="TreeGrafter"/>
</dbReference>
<evidence type="ECO:0000313" key="4">
    <source>
        <dbReference type="Proteomes" id="UP000077667"/>
    </source>
</evidence>
<dbReference type="SUPFAM" id="SSF56954">
    <property type="entry name" value="Outer membrane efflux proteins (OEP)"/>
    <property type="match status" value="1"/>
</dbReference>
<name>A0A1A9I521_9BACT</name>
<dbReference type="RefSeq" id="WP_067759550.1">
    <property type="nucleotide sequence ID" value="NZ_CP015772.1"/>
</dbReference>
<dbReference type="STRING" id="1176587.A8C56_18935"/>
<dbReference type="KEGG" id="nia:A8C56_18935"/>
<dbReference type="OrthoDB" id="9793801at2"/>
<organism evidence="3 4">
    <name type="scientific">Niabella ginsenosidivorans</name>
    <dbReference type="NCBI Taxonomy" id="1176587"/>
    <lineage>
        <taxon>Bacteria</taxon>
        <taxon>Pseudomonadati</taxon>
        <taxon>Bacteroidota</taxon>
        <taxon>Chitinophagia</taxon>
        <taxon>Chitinophagales</taxon>
        <taxon>Chitinophagaceae</taxon>
        <taxon>Niabella</taxon>
    </lineage>
</organism>
<evidence type="ECO:0000313" key="3">
    <source>
        <dbReference type="EMBL" id="ANH82778.1"/>
    </source>
</evidence>
<dbReference type="Pfam" id="PF25881">
    <property type="entry name" value="HH_YBHG"/>
    <property type="match status" value="1"/>
</dbReference>
<keyword evidence="1" id="KW-1133">Transmembrane helix</keyword>
<dbReference type="PANTHER" id="PTHR30438">
    <property type="entry name" value="36 KDA ANTIGEN-RELATED"/>
    <property type="match status" value="1"/>
</dbReference>
<reference evidence="3 4" key="1">
    <citation type="submission" date="2016-05" db="EMBL/GenBank/DDBJ databases">
        <title>Niabella ginsenosidivorans BS26 whole genome sequencing.</title>
        <authorList>
            <person name="Im W.T."/>
            <person name="Siddiqi M.Z."/>
        </authorList>
    </citation>
    <scope>NUCLEOTIDE SEQUENCE [LARGE SCALE GENOMIC DNA]</scope>
    <source>
        <strain evidence="3 4">BS26</strain>
    </source>
</reference>
<keyword evidence="4" id="KW-1185">Reference proteome</keyword>
<dbReference type="PANTHER" id="PTHR30438:SF2">
    <property type="entry name" value="MEMBRANE PROTEIN"/>
    <property type="match status" value="1"/>
</dbReference>
<gene>
    <name evidence="3" type="ORF">A8C56_18935</name>
</gene>